<protein>
    <recommendedName>
        <fullName evidence="1">N-acetyltransferase domain-containing protein</fullName>
    </recommendedName>
</protein>
<feature type="domain" description="N-acetyltransferase" evidence="1">
    <location>
        <begin position="1"/>
        <end position="175"/>
    </location>
</feature>
<gene>
    <name evidence="2" type="ORF">J5Y03_19610</name>
</gene>
<keyword evidence="3" id="KW-1185">Reference proteome</keyword>
<comment type="caution">
    <text evidence="2">The sequence shown here is derived from an EMBL/GenBank/DDBJ whole genome shotgun (WGS) entry which is preliminary data.</text>
</comment>
<dbReference type="Proteomes" id="UP000682134">
    <property type="component" value="Unassembled WGS sequence"/>
</dbReference>
<proteinExistence type="predicted"/>
<dbReference type="AlphaFoldDB" id="A0A940SLD7"/>
<dbReference type="Gene3D" id="3.40.630.30">
    <property type="match status" value="1"/>
</dbReference>
<accession>A0A940SLD7</accession>
<dbReference type="RefSeq" id="WP_209407689.1">
    <property type="nucleotide sequence ID" value="NZ_JAGIYQ010000026.1"/>
</dbReference>
<reference evidence="2" key="1">
    <citation type="submission" date="2021-04" db="EMBL/GenBank/DDBJ databases">
        <title>Genome seq and assembly of Bacillus sp.</title>
        <authorList>
            <person name="Chhetri G."/>
        </authorList>
    </citation>
    <scope>NUCLEOTIDE SEQUENCE</scope>
    <source>
        <strain evidence="2">RG28</strain>
    </source>
</reference>
<name>A0A940SLD7_9BACI</name>
<evidence type="ECO:0000313" key="3">
    <source>
        <dbReference type="Proteomes" id="UP000682134"/>
    </source>
</evidence>
<dbReference type="GO" id="GO:0016747">
    <property type="term" value="F:acyltransferase activity, transferring groups other than amino-acyl groups"/>
    <property type="evidence" value="ECO:0007669"/>
    <property type="project" value="InterPro"/>
</dbReference>
<evidence type="ECO:0000259" key="1">
    <source>
        <dbReference type="PROSITE" id="PS51186"/>
    </source>
</evidence>
<evidence type="ECO:0000313" key="2">
    <source>
        <dbReference type="EMBL" id="MBP0727351.1"/>
    </source>
</evidence>
<dbReference type="SUPFAM" id="SSF55729">
    <property type="entry name" value="Acyl-CoA N-acyltransferases (Nat)"/>
    <property type="match status" value="1"/>
</dbReference>
<sequence length="184" mass="22111">MFREIRKQEEIIAYNELWGDFCEENELPFLERNGDLSRYGIYSEEERLIGTVECSRYDFKNHDMNKYFYPYHENKFIKHIQNEKIYEISKLLISRDSRGQGNFKQIMLGLYEHAIQNDADWYIGTINKRLYMFVRSVGFKILPLDDYFAINDQISAIPILFDVKFGMYLMENAMEYKELVNGIK</sequence>
<dbReference type="EMBL" id="JAGIYQ010000026">
    <property type="protein sequence ID" value="MBP0727351.1"/>
    <property type="molecule type" value="Genomic_DNA"/>
</dbReference>
<organism evidence="2 3">
    <name type="scientific">Gottfriedia endophytica</name>
    <dbReference type="NCBI Taxonomy" id="2820819"/>
    <lineage>
        <taxon>Bacteria</taxon>
        <taxon>Bacillati</taxon>
        <taxon>Bacillota</taxon>
        <taxon>Bacilli</taxon>
        <taxon>Bacillales</taxon>
        <taxon>Bacillaceae</taxon>
        <taxon>Gottfriedia</taxon>
    </lineage>
</organism>
<dbReference type="InterPro" id="IPR000182">
    <property type="entry name" value="GNAT_dom"/>
</dbReference>
<dbReference type="PROSITE" id="PS51186">
    <property type="entry name" value="GNAT"/>
    <property type="match status" value="1"/>
</dbReference>
<dbReference type="InterPro" id="IPR016181">
    <property type="entry name" value="Acyl_CoA_acyltransferase"/>
</dbReference>